<dbReference type="RefSeq" id="WP_189094326.1">
    <property type="nucleotide sequence ID" value="NZ_BMMH01000006.1"/>
</dbReference>
<evidence type="ECO:0000313" key="1">
    <source>
        <dbReference type="EMBL" id="GGL15210.1"/>
    </source>
</evidence>
<reference evidence="1" key="2">
    <citation type="submission" date="2020-09" db="EMBL/GenBank/DDBJ databases">
        <authorList>
            <person name="Sun Q."/>
            <person name="Zhou Y."/>
        </authorList>
    </citation>
    <scope>NUCLEOTIDE SEQUENCE</scope>
    <source>
        <strain evidence="1">CGMCC 4.3508</strain>
    </source>
</reference>
<proteinExistence type="predicted"/>
<comment type="caution">
    <text evidence="1">The sequence shown here is derived from an EMBL/GenBank/DDBJ whole genome shotgun (WGS) entry which is preliminary data.</text>
</comment>
<dbReference type="AlphaFoldDB" id="A0A917RMM8"/>
<protein>
    <submittedName>
        <fullName evidence="1">Uncharacterized protein</fullName>
    </submittedName>
</protein>
<evidence type="ECO:0000313" key="2">
    <source>
        <dbReference type="Proteomes" id="UP000638263"/>
    </source>
</evidence>
<keyword evidence="2" id="KW-1185">Reference proteome</keyword>
<name>A0A917RMM8_9NOCA</name>
<dbReference type="EMBL" id="BMMH01000006">
    <property type="protein sequence ID" value="GGL15210.1"/>
    <property type="molecule type" value="Genomic_DNA"/>
</dbReference>
<gene>
    <name evidence="1" type="ORF">GCM10011588_32230</name>
</gene>
<accession>A0A917RMM8</accession>
<dbReference type="Proteomes" id="UP000638263">
    <property type="component" value="Unassembled WGS sequence"/>
</dbReference>
<organism evidence="1 2">
    <name type="scientific">Nocardia jinanensis</name>
    <dbReference type="NCBI Taxonomy" id="382504"/>
    <lineage>
        <taxon>Bacteria</taxon>
        <taxon>Bacillati</taxon>
        <taxon>Actinomycetota</taxon>
        <taxon>Actinomycetes</taxon>
        <taxon>Mycobacteriales</taxon>
        <taxon>Nocardiaceae</taxon>
        <taxon>Nocardia</taxon>
    </lineage>
</organism>
<sequence>MATFSTFHETRSRLEKLIAATETPRWRRGLEGFLQHWWAEVIGDLDAAMTVFPAEVVFRTYGSMGTSSESTVEQRREVYQAILDAGMCAGGSWDNEQFLFGDSGILMEATWSFVHYGALIPDHPEPLDPAGLYFVQRPLCLLLPLTEDGHLKGEILYTAHPSLVEPLDPARKDDLLGVV</sequence>
<reference evidence="1" key="1">
    <citation type="journal article" date="2014" name="Int. J. Syst. Evol. Microbiol.">
        <title>Complete genome sequence of Corynebacterium casei LMG S-19264T (=DSM 44701T), isolated from a smear-ripened cheese.</title>
        <authorList>
            <consortium name="US DOE Joint Genome Institute (JGI-PGF)"/>
            <person name="Walter F."/>
            <person name="Albersmeier A."/>
            <person name="Kalinowski J."/>
            <person name="Ruckert C."/>
        </authorList>
    </citation>
    <scope>NUCLEOTIDE SEQUENCE</scope>
    <source>
        <strain evidence="1">CGMCC 4.3508</strain>
    </source>
</reference>